<dbReference type="Proteomes" id="UP001331761">
    <property type="component" value="Unassembled WGS sequence"/>
</dbReference>
<feature type="non-terminal residue" evidence="1">
    <location>
        <position position="146"/>
    </location>
</feature>
<organism evidence="1 2">
    <name type="scientific">Trichostrongylus colubriformis</name>
    <name type="common">Black scour worm</name>
    <dbReference type="NCBI Taxonomy" id="6319"/>
    <lineage>
        <taxon>Eukaryota</taxon>
        <taxon>Metazoa</taxon>
        <taxon>Ecdysozoa</taxon>
        <taxon>Nematoda</taxon>
        <taxon>Chromadorea</taxon>
        <taxon>Rhabditida</taxon>
        <taxon>Rhabditina</taxon>
        <taxon>Rhabditomorpha</taxon>
        <taxon>Strongyloidea</taxon>
        <taxon>Trichostrongylidae</taxon>
        <taxon>Trichostrongylus</taxon>
    </lineage>
</organism>
<comment type="caution">
    <text evidence="1">The sequence shown here is derived from an EMBL/GenBank/DDBJ whole genome shotgun (WGS) entry which is preliminary data.</text>
</comment>
<protein>
    <submittedName>
        <fullName evidence="1">Uncharacterized protein</fullName>
    </submittedName>
</protein>
<gene>
    <name evidence="1" type="ORF">GCK32_013939</name>
</gene>
<sequence>RFFQCVNSGVCGGGGYCSSPPAVPCHASSCQPGYSCGQYGCARNRARSSLTKKIDGIFISDEAEATAKQPERNGEDEGFIEERNIYGMNRGMGKAKLIHSTPSTIDNATLHKLANPNFIFRECCEQRGLPDACLNKCHFNTYTRDA</sequence>
<dbReference type="EMBL" id="WIXE01010200">
    <property type="protein sequence ID" value="KAK5977760.1"/>
    <property type="molecule type" value="Genomic_DNA"/>
</dbReference>
<accession>A0AAN8FE78</accession>
<reference evidence="1 2" key="1">
    <citation type="submission" date="2019-10" db="EMBL/GenBank/DDBJ databases">
        <title>Assembly and Annotation for the nematode Trichostrongylus colubriformis.</title>
        <authorList>
            <person name="Martin J."/>
        </authorList>
    </citation>
    <scope>NUCLEOTIDE SEQUENCE [LARGE SCALE GENOMIC DNA]</scope>
    <source>
        <strain evidence="1">G859</strain>
        <tissue evidence="1">Whole worm</tissue>
    </source>
</reference>
<feature type="non-terminal residue" evidence="1">
    <location>
        <position position="1"/>
    </location>
</feature>
<proteinExistence type="predicted"/>
<dbReference type="PANTHER" id="PTHR46705:SF4">
    <property type="entry name" value="DOMAIN OF UNKNOWN FUNCTION DB DOMAIN-CONTAINING PROTEIN"/>
    <property type="match status" value="1"/>
</dbReference>
<dbReference type="PANTHER" id="PTHR46705">
    <property type="entry name" value="PROTEIN CBG09805"/>
    <property type="match status" value="1"/>
</dbReference>
<name>A0AAN8FE78_TRICO</name>
<dbReference type="AlphaFoldDB" id="A0AAN8FE78"/>
<evidence type="ECO:0000313" key="2">
    <source>
        <dbReference type="Proteomes" id="UP001331761"/>
    </source>
</evidence>
<evidence type="ECO:0000313" key="1">
    <source>
        <dbReference type="EMBL" id="KAK5977760.1"/>
    </source>
</evidence>
<keyword evidence="2" id="KW-1185">Reference proteome</keyword>